<dbReference type="InterPro" id="IPR036890">
    <property type="entry name" value="HATPase_C_sf"/>
</dbReference>
<proteinExistence type="predicted"/>
<accession>A0A7H8N0B0</accession>
<geneLocation type="plasmid" evidence="2 3">
    <name>unnamed1</name>
</geneLocation>
<protein>
    <submittedName>
        <fullName evidence="2">ATP-binding protein</fullName>
    </submittedName>
</protein>
<dbReference type="SUPFAM" id="SSF55874">
    <property type="entry name" value="ATPase domain of HSP90 chaperone/DNA topoisomerase II/histidine kinase"/>
    <property type="match status" value="1"/>
</dbReference>
<dbReference type="EMBL" id="CP054927">
    <property type="protein sequence ID" value="QKW47904.1"/>
    <property type="molecule type" value="Genomic_DNA"/>
</dbReference>
<dbReference type="Proteomes" id="UP000509345">
    <property type="component" value="Plasmid unnamed1"/>
</dbReference>
<dbReference type="Pfam" id="PF13589">
    <property type="entry name" value="HATPase_c_3"/>
    <property type="match status" value="1"/>
</dbReference>
<organism evidence="2 3">
    <name type="scientific">Streptomyces microflavus</name>
    <name type="common">Streptomyces lipmanii</name>
    <dbReference type="NCBI Taxonomy" id="1919"/>
    <lineage>
        <taxon>Bacteria</taxon>
        <taxon>Bacillati</taxon>
        <taxon>Actinomycetota</taxon>
        <taxon>Actinomycetes</taxon>
        <taxon>Kitasatosporales</taxon>
        <taxon>Streptomycetaceae</taxon>
        <taxon>Streptomyces</taxon>
    </lineage>
</organism>
<evidence type="ECO:0000313" key="2">
    <source>
        <dbReference type="EMBL" id="QKW47904.1"/>
    </source>
</evidence>
<keyword evidence="2" id="KW-0067">ATP-binding</keyword>
<feature type="region of interest" description="Disordered" evidence="1">
    <location>
        <begin position="460"/>
        <end position="498"/>
    </location>
</feature>
<keyword evidence="2" id="KW-0614">Plasmid</keyword>
<reference evidence="2 3" key="1">
    <citation type="submission" date="2020-06" db="EMBL/GenBank/DDBJ databases">
        <title>Genome mining for natural products.</title>
        <authorList>
            <person name="Zhang B."/>
            <person name="Shi J."/>
            <person name="Ge H."/>
        </authorList>
    </citation>
    <scope>NUCLEOTIDE SEQUENCE [LARGE SCALE GENOMIC DNA]</scope>
    <source>
        <strain evidence="2 3">NA06532</strain>
        <plasmid evidence="2 3">unnamed1</plasmid>
    </source>
</reference>
<gene>
    <name evidence="2" type="ORF">HUT09_35905</name>
</gene>
<dbReference type="Gene3D" id="3.30.565.10">
    <property type="entry name" value="Histidine kinase-like ATPase, C-terminal domain"/>
    <property type="match status" value="1"/>
</dbReference>
<keyword evidence="2" id="KW-0547">Nucleotide-binding</keyword>
<evidence type="ECO:0000256" key="1">
    <source>
        <dbReference type="SAM" id="MobiDB-lite"/>
    </source>
</evidence>
<dbReference type="RefSeq" id="WP_176145777.1">
    <property type="nucleotide sequence ID" value="NZ_CP054927.1"/>
</dbReference>
<sequence length="562" mass="61735">MTYDIAPPAPVGMVASLSSLGYSLPDAVADLIDNSVSADACAVEIDFSWAGPESWMAITDDGRGMSEEGLVTAMTVAARGPATDRSRTDLGRYGVGLKSASFSQCRLLTVSTATAGDWVTRTWDLDIVEKTGEWRLLHTPSADTSAILQRVTAGRRRGTVVLWQRISGYRATSERDKKTQQQFYDEAERVRTHLGLVFARFLVGSLPLSVRVAGVNVSPWDPFVTSNPSLRRLPPEPLPLDGHTVLVEPFVLPGSQRLTSDEYDSAGGPHGWLRHQGFYVYRRDRLILAGSWLGLRGLRREERFNLARVSVDIPAETDAEWRVDVRKASVVPPVSLRRHLTRIGQMVRREAAETVRHRGQVAARQHSGPLAFPWNVRRDAGKVSCKINRRHPLVQAVLKDADLDPARVRALLRLLEETVPVPALRVLHETDTPDDPEPFGGPGPADAQAIEVARQMHKALHTAKSRRTVQPLLRGPRRSDGGQSRPFGGEALQGPGSGSGCITGSHLLLGGRFRAELLESWRPSAKFSSGSRSRSRSCRSAAAWILPLSLTRTPVRPVSLYQ</sequence>
<dbReference type="AlphaFoldDB" id="A0A7H8N0B0"/>
<name>A0A7H8N0B0_STRMI</name>
<dbReference type="GO" id="GO:0005524">
    <property type="term" value="F:ATP binding"/>
    <property type="evidence" value="ECO:0007669"/>
    <property type="project" value="UniProtKB-KW"/>
</dbReference>
<dbReference type="GeneID" id="87636653"/>
<evidence type="ECO:0000313" key="3">
    <source>
        <dbReference type="Proteomes" id="UP000509345"/>
    </source>
</evidence>